<dbReference type="PANTHER" id="PTHR47941">
    <property type="entry name" value="PENTATRICOPEPTIDE REPEAT-CONTAINING PROTEIN 3, MITOCHONDRIAL"/>
    <property type="match status" value="1"/>
</dbReference>
<gene>
    <name evidence="4" type="ORF">M9Y10_025981</name>
</gene>
<proteinExistence type="predicted"/>
<dbReference type="EMBL" id="JAPFFF010000038">
    <property type="protein sequence ID" value="KAK8842398.1"/>
    <property type="molecule type" value="Genomic_DNA"/>
</dbReference>
<feature type="repeat" description="PPR" evidence="2">
    <location>
        <begin position="86"/>
        <end position="120"/>
    </location>
</feature>
<evidence type="ECO:0000256" key="3">
    <source>
        <dbReference type="SAM" id="MobiDB-lite"/>
    </source>
</evidence>
<evidence type="ECO:0008006" key="6">
    <source>
        <dbReference type="Google" id="ProtNLM"/>
    </source>
</evidence>
<feature type="compositionally biased region" description="Low complexity" evidence="3">
    <location>
        <begin position="370"/>
        <end position="384"/>
    </location>
</feature>
<feature type="region of interest" description="Disordered" evidence="3">
    <location>
        <begin position="656"/>
        <end position="688"/>
    </location>
</feature>
<evidence type="ECO:0000256" key="1">
    <source>
        <dbReference type="ARBA" id="ARBA00022737"/>
    </source>
</evidence>
<dbReference type="Pfam" id="PF13041">
    <property type="entry name" value="PPR_2"/>
    <property type="match status" value="1"/>
</dbReference>
<keyword evidence="1" id="KW-0677">Repeat</keyword>
<organism evidence="4 5">
    <name type="scientific">Tritrichomonas musculus</name>
    <dbReference type="NCBI Taxonomy" id="1915356"/>
    <lineage>
        <taxon>Eukaryota</taxon>
        <taxon>Metamonada</taxon>
        <taxon>Parabasalia</taxon>
        <taxon>Tritrichomonadida</taxon>
        <taxon>Tritrichomonadidae</taxon>
        <taxon>Tritrichomonas</taxon>
    </lineage>
</organism>
<feature type="compositionally biased region" description="Polar residues" evidence="3">
    <location>
        <begin position="673"/>
        <end position="684"/>
    </location>
</feature>
<feature type="repeat" description="PPR" evidence="2">
    <location>
        <begin position="51"/>
        <end position="85"/>
    </location>
</feature>
<dbReference type="InterPro" id="IPR002885">
    <property type="entry name" value="PPR_rpt"/>
</dbReference>
<feature type="region of interest" description="Disordered" evidence="3">
    <location>
        <begin position="365"/>
        <end position="385"/>
    </location>
</feature>
<dbReference type="Gene3D" id="1.25.40.10">
    <property type="entry name" value="Tetratricopeptide repeat domain"/>
    <property type="match status" value="1"/>
</dbReference>
<protein>
    <recommendedName>
        <fullName evidence="6">Pentacotripeptide-repeat region of PRORP domain-containing protein</fullName>
    </recommendedName>
</protein>
<evidence type="ECO:0000313" key="4">
    <source>
        <dbReference type="EMBL" id="KAK8842398.1"/>
    </source>
</evidence>
<comment type="caution">
    <text evidence="4">The sequence shown here is derived from an EMBL/GenBank/DDBJ whole genome shotgun (WGS) entry which is preliminary data.</text>
</comment>
<reference evidence="4 5" key="1">
    <citation type="submission" date="2024-04" db="EMBL/GenBank/DDBJ databases">
        <title>Tritrichomonas musculus Genome.</title>
        <authorList>
            <person name="Alves-Ferreira E."/>
            <person name="Grigg M."/>
            <person name="Lorenzi H."/>
            <person name="Galac M."/>
        </authorList>
    </citation>
    <scope>NUCLEOTIDE SEQUENCE [LARGE SCALE GENOMIC DNA]</scope>
    <source>
        <strain evidence="4 5">EAF2021</strain>
    </source>
</reference>
<dbReference type="PROSITE" id="PS51375">
    <property type="entry name" value="PPR"/>
    <property type="match status" value="3"/>
</dbReference>
<dbReference type="Proteomes" id="UP001470230">
    <property type="component" value="Unassembled WGS sequence"/>
</dbReference>
<sequence>MQKFEKGRSRSISLPIVLHYNQKIANYSKQKQYQLACQSFEQMLQNHVNPDVVTYNTMINVYVKSQRLADAFALFDQMKLSNINPTIVTYTSLIDGCGKYGNLERALQVYSHVKKIGITLNMHFFNAILNATFLQGNIQSVEMILSDIKQSDLQPNIVTYNTMLAGYIRFELLSKIESTIEKMISSEIEFNGITQTTILQAVTLVHDETSLFQFINVLKISKIIPTQIQVTQLISELISNRFLILSKELCDHLISIGCQMTIESLSLIIELAGFFSNIDVIQWCTEKAAQFKLNMSFQIYLSQLCLFARFKNYDKSIQAYEQITFSHELIPSHIKLSLINCFLCHDDVQRSLNLATKWISEENDTNSDLNKNTSSNSSQNSSFSPDDADQVLSLFFERSLFNEVMSISQTIRDLCDFTLPMKSSNFTLLASIKMNSFSSLISSISEFSPSCDVLTEIINSISQNDLSLIPWNTLIDNFCSSVEASKNSSSGCEHLSDSFLNSFSMNKKNSSLGNIDGGLGGCVTFYIDIPSPSILCQLMRALCRRKMECFAWNAFKRITSIGAKMNEELLELAIQSIQVIQPTDENDVMYIINSARDAGLDLPEDLYTMGVDTAIKNGDYSIAISMKNEMDSLNFKLKEPTNTLFQQNYEYIKQVLPPPPPPVAKKARRRSRTMPTPNVSSSSHFMLPNKPNEHNIFSDCDGIENPSALNNEDDGMDEITKRSVIMVLGDI</sequence>
<evidence type="ECO:0000313" key="5">
    <source>
        <dbReference type="Proteomes" id="UP001470230"/>
    </source>
</evidence>
<accession>A0ABR2H842</accession>
<feature type="repeat" description="PPR" evidence="2">
    <location>
        <begin position="156"/>
        <end position="190"/>
    </location>
</feature>
<dbReference type="Pfam" id="PF13812">
    <property type="entry name" value="PPR_3"/>
    <property type="match status" value="1"/>
</dbReference>
<name>A0ABR2H842_9EUKA</name>
<keyword evidence="5" id="KW-1185">Reference proteome</keyword>
<dbReference type="InterPro" id="IPR011990">
    <property type="entry name" value="TPR-like_helical_dom_sf"/>
</dbReference>
<dbReference type="NCBIfam" id="TIGR00756">
    <property type="entry name" value="PPR"/>
    <property type="match status" value="2"/>
</dbReference>
<evidence type="ECO:0000256" key="2">
    <source>
        <dbReference type="PROSITE-ProRule" id="PRU00708"/>
    </source>
</evidence>